<evidence type="ECO:0000256" key="1">
    <source>
        <dbReference type="SAM" id="Phobius"/>
    </source>
</evidence>
<proteinExistence type="predicted"/>
<comment type="caution">
    <text evidence="2">The sequence shown here is derived from an EMBL/GenBank/DDBJ whole genome shotgun (WGS) entry which is preliminary data.</text>
</comment>
<dbReference type="Gene3D" id="1.20.5.80">
    <property type="match status" value="1"/>
</dbReference>
<feature type="transmembrane region" description="Helical" evidence="1">
    <location>
        <begin position="40"/>
        <end position="58"/>
    </location>
</feature>
<accession>A0AAN5RGT0</accession>
<keyword evidence="1" id="KW-0472">Membrane</keyword>
<evidence type="ECO:0000313" key="3">
    <source>
        <dbReference type="Proteomes" id="UP000856143"/>
    </source>
</evidence>
<dbReference type="Proteomes" id="UP000856143">
    <property type="component" value="Unassembled WGS sequence"/>
</dbReference>
<evidence type="ECO:0000313" key="2">
    <source>
        <dbReference type="EMBL" id="HAT1685022.1"/>
    </source>
</evidence>
<dbReference type="AlphaFoldDB" id="A0AAN5RGT0"/>
<reference evidence="2" key="1">
    <citation type="journal article" date="2018" name="Genome Biol.">
        <title>SKESA: strategic k-mer extension for scrupulous assemblies.</title>
        <authorList>
            <person name="Souvorov A."/>
            <person name="Agarwala R."/>
            <person name="Lipman D.J."/>
        </authorList>
    </citation>
    <scope>NUCLEOTIDE SEQUENCE</scope>
    <source>
        <strain evidence="2">R404</strain>
    </source>
</reference>
<dbReference type="PIRSF" id="PIRSF004117">
    <property type="entry name" value="Phage_coat_B"/>
    <property type="match status" value="1"/>
</dbReference>
<sequence>MTTAVFSVGAFADDPVNPASQYAAQAFDQLKSQVTSYNGYAWPLAVLVVGSLIGIKLFKKFANKAS</sequence>
<protein>
    <submittedName>
        <fullName evidence="2">Phage coat protein</fullName>
    </submittedName>
</protein>
<dbReference type="InterPro" id="IPR008020">
    <property type="entry name" value="G8P"/>
</dbReference>
<gene>
    <name evidence="2" type="ORF">I8Y21_005851</name>
</gene>
<dbReference type="Pfam" id="PF19199">
    <property type="entry name" value="Phage_coatGP8"/>
    <property type="match status" value="1"/>
</dbReference>
<keyword evidence="2" id="KW-0167">Capsid protein</keyword>
<keyword evidence="2" id="KW-0946">Virion</keyword>
<keyword evidence="1" id="KW-0812">Transmembrane</keyword>
<organism evidence="2 3">
    <name type="scientific">Klebsiella oxytoca</name>
    <dbReference type="NCBI Taxonomy" id="571"/>
    <lineage>
        <taxon>Bacteria</taxon>
        <taxon>Pseudomonadati</taxon>
        <taxon>Pseudomonadota</taxon>
        <taxon>Gammaproteobacteria</taxon>
        <taxon>Enterobacterales</taxon>
        <taxon>Enterobacteriaceae</taxon>
        <taxon>Klebsiella/Raoultella group</taxon>
        <taxon>Klebsiella</taxon>
    </lineage>
</organism>
<dbReference type="EMBL" id="DACSEO010000140">
    <property type="protein sequence ID" value="HAT1685022.1"/>
    <property type="molecule type" value="Genomic_DNA"/>
</dbReference>
<keyword evidence="1" id="KW-1133">Transmembrane helix</keyword>
<name>A0AAN5RGT0_KLEOX</name>
<reference evidence="2" key="2">
    <citation type="submission" date="2020-11" db="EMBL/GenBank/DDBJ databases">
        <authorList>
            <consortium name="NCBI Pathogen Detection Project"/>
        </authorList>
    </citation>
    <scope>NUCLEOTIDE SEQUENCE</scope>
    <source>
        <strain evidence="2">R404</strain>
    </source>
</reference>
<dbReference type="InterPro" id="IPR023390">
    <property type="entry name" value="Phage_M13_G8P_capsid_dom_sf"/>
</dbReference>
<dbReference type="SUPFAM" id="SSF57987">
    <property type="entry name" value="Inovirus (filamentous phage) major coat protein"/>
    <property type="match status" value="1"/>
</dbReference>